<accession>A0AAE3F4L7</accession>
<organism evidence="2 3">
    <name type="scientific">Fusicatenibacter saccharivorans</name>
    <dbReference type="NCBI Taxonomy" id="1150298"/>
    <lineage>
        <taxon>Bacteria</taxon>
        <taxon>Bacillati</taxon>
        <taxon>Bacillota</taxon>
        <taxon>Clostridia</taxon>
        <taxon>Lachnospirales</taxon>
        <taxon>Lachnospiraceae</taxon>
        <taxon>Fusicatenibacter</taxon>
    </lineage>
</organism>
<dbReference type="EMBL" id="JAKNFS010000029">
    <property type="protein sequence ID" value="MCG4767025.1"/>
    <property type="molecule type" value="Genomic_DNA"/>
</dbReference>
<dbReference type="Gene3D" id="1.10.10.2910">
    <property type="match status" value="1"/>
</dbReference>
<feature type="domain" description="IrrE N-terminal-like" evidence="1">
    <location>
        <begin position="103"/>
        <end position="210"/>
    </location>
</feature>
<protein>
    <submittedName>
        <fullName evidence="2">ImmA/IrrE family metallo-endopeptidase</fullName>
    </submittedName>
</protein>
<evidence type="ECO:0000313" key="3">
    <source>
        <dbReference type="Proteomes" id="UP001199915"/>
    </source>
</evidence>
<name>A0AAE3F4L7_9FIRM</name>
<dbReference type="PANTHER" id="PTHR43236">
    <property type="entry name" value="ANTITOXIN HIGA1"/>
    <property type="match status" value="1"/>
</dbReference>
<comment type="caution">
    <text evidence="2">The sequence shown here is derived from an EMBL/GenBank/DDBJ whole genome shotgun (WGS) entry which is preliminary data.</text>
</comment>
<gene>
    <name evidence="2" type="ORF">L0N21_16150</name>
</gene>
<sequence length="224" mass="25847">MKDVKKYFQFLPSDIIENILKDLTLTKKEVLLELYIHEKGKAKMTDYIRNMINSLAEDILDIYKIGFRVDDINDLVQKLGGSIQMKKDFSYASLEKNGDGFKIIVSSYQDEQRKRFAIAQELGHLFLHMGYKTNAEIWEKQADKVPFQEKDPEKVRQANEFAAALLMPRYIFFLTLEAASDIAESGKRTIHMQAVADFFNVSLSAAYTRAKILGLSERAYYEMS</sequence>
<dbReference type="AlphaFoldDB" id="A0AAE3F4L7"/>
<evidence type="ECO:0000259" key="1">
    <source>
        <dbReference type="Pfam" id="PF06114"/>
    </source>
</evidence>
<dbReference type="Pfam" id="PF06114">
    <property type="entry name" value="Peptidase_M78"/>
    <property type="match status" value="1"/>
</dbReference>
<reference evidence="2" key="1">
    <citation type="submission" date="2022-01" db="EMBL/GenBank/DDBJ databases">
        <title>Collection of gut derived symbiotic bacterial strains cultured from healthy donors.</title>
        <authorList>
            <person name="Lin H."/>
            <person name="Kohout C."/>
            <person name="Waligurski E."/>
            <person name="Pamer E.G."/>
        </authorList>
    </citation>
    <scope>NUCLEOTIDE SEQUENCE</scope>
    <source>
        <strain evidence="2">DFI.5.49</strain>
    </source>
</reference>
<proteinExistence type="predicted"/>
<dbReference type="RefSeq" id="WP_238033632.1">
    <property type="nucleotide sequence ID" value="NZ_JAKNFS010000029.1"/>
</dbReference>
<dbReference type="InterPro" id="IPR010359">
    <property type="entry name" value="IrrE_HExxH"/>
</dbReference>
<evidence type="ECO:0000313" key="2">
    <source>
        <dbReference type="EMBL" id="MCG4767025.1"/>
    </source>
</evidence>
<dbReference type="InterPro" id="IPR052345">
    <property type="entry name" value="Rad_response_metalloprotease"/>
</dbReference>
<dbReference type="PANTHER" id="PTHR43236:SF1">
    <property type="entry name" value="BLL7220 PROTEIN"/>
    <property type="match status" value="1"/>
</dbReference>
<dbReference type="Proteomes" id="UP001199915">
    <property type="component" value="Unassembled WGS sequence"/>
</dbReference>